<proteinExistence type="predicted"/>
<dbReference type="Pfam" id="PF14285">
    <property type="entry name" value="DUF4367"/>
    <property type="match status" value="1"/>
</dbReference>
<dbReference type="PANTHER" id="PTHR37507">
    <property type="entry name" value="SPORULATION PROTEIN YDCC"/>
    <property type="match status" value="1"/>
</dbReference>
<evidence type="ECO:0000259" key="1">
    <source>
        <dbReference type="Pfam" id="PF14285"/>
    </source>
</evidence>
<dbReference type="EMBL" id="CP020953">
    <property type="protein sequence ID" value="AWI06406.1"/>
    <property type="molecule type" value="Genomic_DNA"/>
</dbReference>
<accession>A0A2U8DUD2</accession>
<dbReference type="OrthoDB" id="2544256at2"/>
<dbReference type="PANTHER" id="PTHR37507:SF2">
    <property type="entry name" value="SPORULATION PROTEIN YDCC"/>
    <property type="match status" value="1"/>
</dbReference>
<evidence type="ECO:0000313" key="2">
    <source>
        <dbReference type="EMBL" id="AWI06406.1"/>
    </source>
</evidence>
<dbReference type="KEGG" id="cdrk:B9W14_18515"/>
<dbReference type="InterPro" id="IPR052944">
    <property type="entry name" value="Sporulation_related"/>
</dbReference>
<dbReference type="InterPro" id="IPR025377">
    <property type="entry name" value="DUF4367"/>
</dbReference>
<organism evidence="2 3">
    <name type="scientific">Clostridium drakei</name>
    <dbReference type="NCBI Taxonomy" id="332101"/>
    <lineage>
        <taxon>Bacteria</taxon>
        <taxon>Bacillati</taxon>
        <taxon>Bacillota</taxon>
        <taxon>Clostridia</taxon>
        <taxon>Eubacteriales</taxon>
        <taxon>Clostridiaceae</taxon>
        <taxon>Clostridium</taxon>
    </lineage>
</organism>
<reference evidence="3" key="1">
    <citation type="submission" date="2017-04" db="EMBL/GenBank/DDBJ databases">
        <authorList>
            <person name="Song Y."/>
            <person name="Cho B.-K."/>
        </authorList>
    </citation>
    <scope>NUCLEOTIDE SEQUENCE [LARGE SCALE GENOMIC DNA]</scope>
    <source>
        <strain evidence="3">SL1</strain>
    </source>
</reference>
<dbReference type="Proteomes" id="UP000244910">
    <property type="component" value="Chromosome"/>
</dbReference>
<evidence type="ECO:0000313" key="3">
    <source>
        <dbReference type="Proteomes" id="UP000244910"/>
    </source>
</evidence>
<keyword evidence="3" id="KW-1185">Reference proteome</keyword>
<sequence length="326" mass="36577">MNKKGIEDKFSTDMDAYFNGIENVDKPQNGEYNKILNLGKALANKDFSKNSNKEAVFSRTLKNINENKENNAVKSSNKIKRIAAAAACCLIICGALSQTSFAKGVLEKVISTVFIGDNGSKIMQEKESPKTDKNVYRPIPDKLKGKVFDKNGKPITRFTDGTKFYTANGEKITGFVSSSKDPNNVTIETEKSMKEKFLIVKDSSTLNQYTCFKVKLPSYLPKDYKFDRAEFIKNKDGKVSNQYIFIFFTNKKTGKEIFMSQRVSNNDTKFVSSTDGKLEKVKVNGKDAAISDDRCIDWQYDNVLYEVLGNGAFGKDELIKIAESVK</sequence>
<dbReference type="AlphaFoldDB" id="A0A2U8DUD2"/>
<gene>
    <name evidence="2" type="ORF">B9W14_18515</name>
</gene>
<protein>
    <recommendedName>
        <fullName evidence="1">DUF4367 domain-containing protein</fullName>
    </recommendedName>
</protein>
<feature type="domain" description="DUF4367" evidence="1">
    <location>
        <begin position="217"/>
        <end position="325"/>
    </location>
</feature>
<dbReference type="RefSeq" id="WP_032077272.1">
    <property type="nucleotide sequence ID" value="NZ_CP020953.1"/>
</dbReference>
<name>A0A2U8DUD2_9CLOT</name>